<comment type="caution">
    <text evidence="2">The sequence shown here is derived from an EMBL/GenBank/DDBJ whole genome shotgun (WGS) entry which is preliminary data.</text>
</comment>
<name>A0A3S4ZKG3_9PLAT</name>
<accession>A0A3S4ZKG3</accession>
<sequence length="150" mass="16647">MAKVCVPYRHSKYKCDFGDVRLVLLDLKLIGKYLLLPYFQIAIIAPDKLVFPTAPVFSASASSDSRSHTPEGAYASRASSLSEGGQASLASRQQDFHAMCMRFRHSMAAMLRLVYLVLANKGILFDPDDVSFPRSAKSQQLSSTTERVRL</sequence>
<dbReference type="Proteomes" id="UP000784294">
    <property type="component" value="Unassembled WGS sequence"/>
</dbReference>
<feature type="region of interest" description="Disordered" evidence="1">
    <location>
        <begin position="59"/>
        <end position="80"/>
    </location>
</feature>
<keyword evidence="3" id="KW-1185">Reference proteome</keyword>
<reference evidence="2" key="1">
    <citation type="submission" date="2018-11" db="EMBL/GenBank/DDBJ databases">
        <authorList>
            <consortium name="Pathogen Informatics"/>
        </authorList>
    </citation>
    <scope>NUCLEOTIDE SEQUENCE</scope>
</reference>
<evidence type="ECO:0000313" key="2">
    <source>
        <dbReference type="EMBL" id="VEL13770.1"/>
    </source>
</evidence>
<dbReference type="AlphaFoldDB" id="A0A3S4ZKG3"/>
<gene>
    <name evidence="2" type="ORF">PXEA_LOCUS7210</name>
</gene>
<organism evidence="2 3">
    <name type="scientific">Protopolystoma xenopodis</name>
    <dbReference type="NCBI Taxonomy" id="117903"/>
    <lineage>
        <taxon>Eukaryota</taxon>
        <taxon>Metazoa</taxon>
        <taxon>Spiralia</taxon>
        <taxon>Lophotrochozoa</taxon>
        <taxon>Platyhelminthes</taxon>
        <taxon>Monogenea</taxon>
        <taxon>Polyopisthocotylea</taxon>
        <taxon>Polystomatidea</taxon>
        <taxon>Polystomatidae</taxon>
        <taxon>Protopolystoma</taxon>
    </lineage>
</organism>
<proteinExistence type="predicted"/>
<evidence type="ECO:0000313" key="3">
    <source>
        <dbReference type="Proteomes" id="UP000784294"/>
    </source>
</evidence>
<dbReference type="EMBL" id="CAAALY010018885">
    <property type="protein sequence ID" value="VEL13770.1"/>
    <property type="molecule type" value="Genomic_DNA"/>
</dbReference>
<protein>
    <submittedName>
        <fullName evidence="2">Uncharacterized protein</fullName>
    </submittedName>
</protein>
<evidence type="ECO:0000256" key="1">
    <source>
        <dbReference type="SAM" id="MobiDB-lite"/>
    </source>
</evidence>